<keyword evidence="1" id="KW-1133">Transmembrane helix</keyword>
<reference evidence="2 3" key="1">
    <citation type="journal article" date="2012" name="J. Bacteriol.">
        <title>Genome Sequence of the Antarctic Psychrophile Bacterium Planococcus antarcticus DSM 14505.</title>
        <authorList>
            <person name="Margolles A."/>
            <person name="Gueimonde M."/>
            <person name="Sanchez B."/>
        </authorList>
    </citation>
    <scope>NUCLEOTIDE SEQUENCE [LARGE SCALE GENOMIC DNA]</scope>
    <source>
        <strain evidence="2 3">DSM 14505</strain>
    </source>
</reference>
<dbReference type="SUPFAM" id="SSF103473">
    <property type="entry name" value="MFS general substrate transporter"/>
    <property type="match status" value="1"/>
</dbReference>
<keyword evidence="1" id="KW-0812">Transmembrane</keyword>
<gene>
    <name evidence="2" type="ORF">A1A1_18642</name>
</gene>
<evidence type="ECO:0000313" key="3">
    <source>
        <dbReference type="Proteomes" id="UP000004725"/>
    </source>
</evidence>
<name>A0AA87IHQ2_9BACL</name>
<keyword evidence="1" id="KW-0472">Membrane</keyword>
<dbReference type="Proteomes" id="UP000004725">
    <property type="component" value="Unassembled WGS sequence"/>
</dbReference>
<dbReference type="InterPro" id="IPR036259">
    <property type="entry name" value="MFS_trans_sf"/>
</dbReference>
<protein>
    <submittedName>
        <fullName evidence="2">Major facilitator transporter</fullName>
    </submittedName>
</protein>
<evidence type="ECO:0000256" key="1">
    <source>
        <dbReference type="SAM" id="Phobius"/>
    </source>
</evidence>
<feature type="transmembrane region" description="Helical" evidence="1">
    <location>
        <begin position="33"/>
        <end position="52"/>
    </location>
</feature>
<feature type="transmembrane region" description="Helical" evidence="1">
    <location>
        <begin position="58"/>
        <end position="80"/>
    </location>
</feature>
<accession>A0AA87IHQ2</accession>
<dbReference type="EMBL" id="AJYB01000112">
    <property type="protein sequence ID" value="EIM04975.1"/>
    <property type="molecule type" value="Genomic_DNA"/>
</dbReference>
<proteinExistence type="predicted"/>
<organism evidence="2 3">
    <name type="scientific">Planococcus antarcticus DSM 14505</name>
    <dbReference type="NCBI Taxonomy" id="1185653"/>
    <lineage>
        <taxon>Bacteria</taxon>
        <taxon>Bacillati</taxon>
        <taxon>Bacillota</taxon>
        <taxon>Bacilli</taxon>
        <taxon>Bacillales</taxon>
        <taxon>Caryophanaceae</taxon>
        <taxon>Planococcus</taxon>
    </lineage>
</organism>
<sequence>FVIGFAITFANTGYLTFYQNNVPVKMMGRFSSLFSMVEAFFIIVLTVTIGLAAELTSIRPVGLIGSLAFLLLGMIAFKVVTAKRRKVHFKEKLTLNN</sequence>
<feature type="non-terminal residue" evidence="2">
    <location>
        <position position="1"/>
    </location>
</feature>
<comment type="caution">
    <text evidence="2">The sequence shown here is derived from an EMBL/GenBank/DDBJ whole genome shotgun (WGS) entry which is preliminary data.</text>
</comment>
<dbReference type="AlphaFoldDB" id="A0AA87IHQ2"/>
<evidence type="ECO:0000313" key="2">
    <source>
        <dbReference type="EMBL" id="EIM04975.1"/>
    </source>
</evidence>